<dbReference type="GO" id="GO:0003677">
    <property type="term" value="F:DNA binding"/>
    <property type="evidence" value="ECO:0007669"/>
    <property type="project" value="InterPro"/>
</dbReference>
<gene>
    <name evidence="7" type="ORF">Mucpa_1782</name>
</gene>
<evidence type="ECO:0000259" key="6">
    <source>
        <dbReference type="Pfam" id="PF08281"/>
    </source>
</evidence>
<dbReference type="Pfam" id="PF04542">
    <property type="entry name" value="Sigma70_r2"/>
    <property type="match status" value="1"/>
</dbReference>
<evidence type="ECO:0000256" key="3">
    <source>
        <dbReference type="ARBA" id="ARBA00023082"/>
    </source>
</evidence>
<dbReference type="InterPro" id="IPR007627">
    <property type="entry name" value="RNA_pol_sigma70_r2"/>
</dbReference>
<dbReference type="InterPro" id="IPR014284">
    <property type="entry name" value="RNA_pol_sigma-70_dom"/>
</dbReference>
<organism evidence="7 8">
    <name type="scientific">Mucilaginibacter paludis DSM 18603</name>
    <dbReference type="NCBI Taxonomy" id="714943"/>
    <lineage>
        <taxon>Bacteria</taxon>
        <taxon>Pseudomonadati</taxon>
        <taxon>Bacteroidota</taxon>
        <taxon>Sphingobacteriia</taxon>
        <taxon>Sphingobacteriales</taxon>
        <taxon>Sphingobacteriaceae</taxon>
        <taxon>Mucilaginibacter</taxon>
    </lineage>
</organism>
<evidence type="ECO:0000256" key="4">
    <source>
        <dbReference type="ARBA" id="ARBA00023163"/>
    </source>
</evidence>
<evidence type="ECO:0000259" key="5">
    <source>
        <dbReference type="Pfam" id="PF04542"/>
    </source>
</evidence>
<keyword evidence="4" id="KW-0804">Transcription</keyword>
<comment type="similarity">
    <text evidence="1">Belongs to the sigma-70 factor family. ECF subfamily.</text>
</comment>
<dbReference type="STRING" id="714943.Mucpa_1782"/>
<dbReference type="GO" id="GO:0016987">
    <property type="term" value="F:sigma factor activity"/>
    <property type="evidence" value="ECO:0007669"/>
    <property type="project" value="UniProtKB-KW"/>
</dbReference>
<evidence type="ECO:0000256" key="2">
    <source>
        <dbReference type="ARBA" id="ARBA00023015"/>
    </source>
</evidence>
<evidence type="ECO:0000256" key="1">
    <source>
        <dbReference type="ARBA" id="ARBA00010641"/>
    </source>
</evidence>
<feature type="domain" description="RNA polymerase sigma factor 70 region 4 type 2" evidence="6">
    <location>
        <begin position="124"/>
        <end position="176"/>
    </location>
</feature>
<dbReference type="PANTHER" id="PTHR43133">
    <property type="entry name" value="RNA POLYMERASE ECF-TYPE SIGMA FACTO"/>
    <property type="match status" value="1"/>
</dbReference>
<accession>H1YA55</accession>
<dbReference type="InterPro" id="IPR013249">
    <property type="entry name" value="RNA_pol_sigma70_r4_t2"/>
</dbReference>
<feature type="domain" description="RNA polymerase sigma-70 region 2" evidence="5">
    <location>
        <begin position="27"/>
        <end position="92"/>
    </location>
</feature>
<keyword evidence="2" id="KW-0805">Transcription regulation</keyword>
<dbReference type="Gene3D" id="1.10.10.10">
    <property type="entry name" value="Winged helix-like DNA-binding domain superfamily/Winged helix DNA-binding domain"/>
    <property type="match status" value="1"/>
</dbReference>
<proteinExistence type="inferred from homology"/>
<dbReference type="SUPFAM" id="SSF88946">
    <property type="entry name" value="Sigma2 domain of RNA polymerase sigma factors"/>
    <property type="match status" value="1"/>
</dbReference>
<dbReference type="Pfam" id="PF08281">
    <property type="entry name" value="Sigma70_r4_2"/>
    <property type="match status" value="1"/>
</dbReference>
<dbReference type="SUPFAM" id="SSF88659">
    <property type="entry name" value="Sigma3 and sigma4 domains of RNA polymerase sigma factors"/>
    <property type="match status" value="1"/>
</dbReference>
<reference evidence="7" key="1">
    <citation type="submission" date="2011-09" db="EMBL/GenBank/DDBJ databases">
        <title>The permanent draft genome of Mucilaginibacter paludis DSM 18603.</title>
        <authorList>
            <consortium name="US DOE Joint Genome Institute (JGI-PGF)"/>
            <person name="Lucas S."/>
            <person name="Han J."/>
            <person name="Lapidus A."/>
            <person name="Bruce D."/>
            <person name="Goodwin L."/>
            <person name="Pitluck S."/>
            <person name="Peters L."/>
            <person name="Kyrpides N."/>
            <person name="Mavromatis K."/>
            <person name="Ivanova N."/>
            <person name="Mikhailova N."/>
            <person name="Held B."/>
            <person name="Detter J.C."/>
            <person name="Tapia R."/>
            <person name="Han C."/>
            <person name="Land M."/>
            <person name="Hauser L."/>
            <person name="Markowitz V."/>
            <person name="Cheng J.-F."/>
            <person name="Hugenholtz P."/>
            <person name="Woyke T."/>
            <person name="Wu D."/>
            <person name="Tindall B."/>
            <person name="Brambilla E."/>
            <person name="Klenk H.-P."/>
            <person name="Eisen J.A."/>
        </authorList>
    </citation>
    <scope>NUCLEOTIDE SEQUENCE [LARGE SCALE GENOMIC DNA]</scope>
    <source>
        <strain evidence="7">DSM 18603</strain>
    </source>
</reference>
<name>H1YA55_9SPHI</name>
<dbReference type="EMBL" id="CM001403">
    <property type="protein sequence ID" value="EHQ25936.1"/>
    <property type="molecule type" value="Genomic_DNA"/>
</dbReference>
<keyword evidence="3" id="KW-0731">Sigma factor</keyword>
<dbReference type="InterPro" id="IPR014327">
    <property type="entry name" value="RNA_pol_sigma70_bacteroid"/>
</dbReference>
<evidence type="ECO:0000313" key="7">
    <source>
        <dbReference type="EMBL" id="EHQ25936.1"/>
    </source>
</evidence>
<dbReference type="CDD" id="cd06171">
    <property type="entry name" value="Sigma70_r4"/>
    <property type="match status" value="1"/>
</dbReference>
<dbReference type="InterPro" id="IPR039425">
    <property type="entry name" value="RNA_pol_sigma-70-like"/>
</dbReference>
<dbReference type="GO" id="GO:0006352">
    <property type="term" value="P:DNA-templated transcription initiation"/>
    <property type="evidence" value="ECO:0007669"/>
    <property type="project" value="InterPro"/>
</dbReference>
<keyword evidence="8" id="KW-1185">Reference proteome</keyword>
<dbReference type="Proteomes" id="UP000002774">
    <property type="component" value="Chromosome"/>
</dbReference>
<dbReference type="HOGENOM" id="CLU_047691_4_1_10"/>
<sequence length="192" mass="22552">MIPYINYTDNELAALLREGDHRAFTEIYKRYWKKIYIIASKRLGDENEAEEIVQDIFLNLWRKHADFRLTTGFNNYFAVAVKFEILDVMRKRITASAYDKELLATYAEADLSTLRQLDMQELQQKLQLTVNGLPEKCQLVFRLKHEQGYSQKQIAEKLNISEKTVEAHLSRAKKTMRTAFGSLFSIILFIYL</sequence>
<evidence type="ECO:0000313" key="8">
    <source>
        <dbReference type="Proteomes" id="UP000002774"/>
    </source>
</evidence>
<dbReference type="InterPro" id="IPR013324">
    <property type="entry name" value="RNA_pol_sigma_r3/r4-like"/>
</dbReference>
<dbReference type="eggNOG" id="COG1595">
    <property type="taxonomic scope" value="Bacteria"/>
</dbReference>
<dbReference type="RefSeq" id="WP_008505829.1">
    <property type="nucleotide sequence ID" value="NZ_CM001403.1"/>
</dbReference>
<dbReference type="Gene3D" id="1.10.1740.10">
    <property type="match status" value="1"/>
</dbReference>
<dbReference type="AlphaFoldDB" id="H1YA55"/>
<dbReference type="NCBIfam" id="TIGR02985">
    <property type="entry name" value="Sig70_bacteroi1"/>
    <property type="match status" value="1"/>
</dbReference>
<protein>
    <submittedName>
        <fullName evidence="7">RNA polymerase, sigma-24 subunit, ECF subfamily</fullName>
    </submittedName>
</protein>
<dbReference type="PANTHER" id="PTHR43133:SF46">
    <property type="entry name" value="RNA POLYMERASE SIGMA-70 FACTOR ECF SUBFAMILY"/>
    <property type="match status" value="1"/>
</dbReference>
<dbReference type="InterPro" id="IPR013325">
    <property type="entry name" value="RNA_pol_sigma_r2"/>
</dbReference>
<dbReference type="InterPro" id="IPR036388">
    <property type="entry name" value="WH-like_DNA-bd_sf"/>
</dbReference>
<dbReference type="OrthoDB" id="1097528at2"/>
<dbReference type="NCBIfam" id="TIGR02937">
    <property type="entry name" value="sigma70-ECF"/>
    <property type="match status" value="1"/>
</dbReference>